<organism evidence="2 3">
    <name type="scientific">Fusarium duplospermum</name>
    <dbReference type="NCBI Taxonomy" id="1325734"/>
    <lineage>
        <taxon>Eukaryota</taxon>
        <taxon>Fungi</taxon>
        <taxon>Dikarya</taxon>
        <taxon>Ascomycota</taxon>
        <taxon>Pezizomycotina</taxon>
        <taxon>Sordariomycetes</taxon>
        <taxon>Hypocreomycetidae</taxon>
        <taxon>Hypocreales</taxon>
        <taxon>Nectriaceae</taxon>
        <taxon>Fusarium</taxon>
        <taxon>Fusarium solani species complex</taxon>
    </lineage>
</organism>
<sequence length="367" mass="41626">MDDAASYEAEPPTTFDDIYFAFMALIMDLESIKGRIRWIWSRHCMGEFDLAAAAVATNTAVSLARGLIEEVEPIIEDRAWSGGVVTGKQDANYDCYDYAERSYLIPLLTFTRLLRELIPNSYLILGDGRSGEYDDATSNWASLTNQFKCQQNEIILSQHVTDLLAVALWCPDFDVEDEFLRGMRILKKEHKAPFSLLFAAQVFLDIHHVLGAPAARQIFSAMKKEVGIMEDLAAGHLEHHKDIKHRKWTLEWDRGLQELRITIAWNVKDPAHQAKLKLHKQGGSNIPPPDKEANRVWILSPALSGLYLLAVRIQVYYLGLALTNSWQTIMHCAHLHNLLGLKSTWMDMEIAISMLGESNFWVGETRA</sequence>
<gene>
    <name evidence="2" type="ORF">CEP54_006430</name>
</gene>
<protein>
    <recommendedName>
        <fullName evidence="1">DUF6604 domain-containing protein</fullName>
    </recommendedName>
</protein>
<dbReference type="PANTHER" id="PTHR38795">
    <property type="entry name" value="DUF6604 DOMAIN-CONTAINING PROTEIN"/>
    <property type="match status" value="1"/>
</dbReference>
<reference evidence="2 3" key="1">
    <citation type="submission" date="2017-06" db="EMBL/GenBank/DDBJ databases">
        <title>Comparative genomic analysis of Ambrosia Fusariam Clade fungi.</title>
        <authorList>
            <person name="Stajich J.E."/>
            <person name="Carrillo J."/>
            <person name="Kijimoto T."/>
            <person name="Eskalen A."/>
            <person name="O'Donnell K."/>
            <person name="Kasson M."/>
        </authorList>
    </citation>
    <scope>NUCLEOTIDE SEQUENCE [LARGE SCALE GENOMIC DNA]</scope>
    <source>
        <strain evidence="2 3">NRRL62584</strain>
    </source>
</reference>
<dbReference type="Proteomes" id="UP000288168">
    <property type="component" value="Unassembled WGS sequence"/>
</dbReference>
<accession>A0A428Q6W3</accession>
<dbReference type="Pfam" id="PF20253">
    <property type="entry name" value="DUF6604"/>
    <property type="match status" value="1"/>
</dbReference>
<keyword evidence="3" id="KW-1185">Reference proteome</keyword>
<evidence type="ECO:0000259" key="1">
    <source>
        <dbReference type="Pfam" id="PF20253"/>
    </source>
</evidence>
<comment type="caution">
    <text evidence="2">The sequence shown here is derived from an EMBL/GenBank/DDBJ whole genome shotgun (WGS) entry which is preliminary data.</text>
</comment>
<dbReference type="AlphaFoldDB" id="A0A428Q6W3"/>
<feature type="domain" description="DUF6604" evidence="1">
    <location>
        <begin position="5"/>
        <end position="73"/>
    </location>
</feature>
<name>A0A428Q6W3_9HYPO</name>
<proteinExistence type="predicted"/>
<dbReference type="InterPro" id="IPR046539">
    <property type="entry name" value="DUF6604"/>
</dbReference>
<dbReference type="STRING" id="1325734.A0A428Q6W3"/>
<dbReference type="PANTHER" id="PTHR38795:SF1">
    <property type="entry name" value="DUF6604 DOMAIN-CONTAINING PROTEIN"/>
    <property type="match status" value="1"/>
</dbReference>
<evidence type="ECO:0000313" key="3">
    <source>
        <dbReference type="Proteomes" id="UP000288168"/>
    </source>
</evidence>
<dbReference type="EMBL" id="NKCI01000054">
    <property type="protein sequence ID" value="RSL61004.1"/>
    <property type="molecule type" value="Genomic_DNA"/>
</dbReference>
<evidence type="ECO:0000313" key="2">
    <source>
        <dbReference type="EMBL" id="RSL61004.1"/>
    </source>
</evidence>
<dbReference type="OrthoDB" id="5238236at2759"/>